<reference evidence="2" key="1">
    <citation type="submission" date="2022-10" db="EMBL/GenBank/DDBJ databases">
        <title>Luteolibacter sp. GHJ8, whole genome shotgun sequencing project.</title>
        <authorList>
            <person name="Zhao G."/>
            <person name="Shen L."/>
        </authorList>
    </citation>
    <scope>NUCLEOTIDE SEQUENCE</scope>
    <source>
        <strain evidence="2">GHJ8</strain>
    </source>
</reference>
<feature type="region of interest" description="Disordered" evidence="1">
    <location>
        <begin position="43"/>
        <end position="69"/>
    </location>
</feature>
<name>A0ABT3GA53_9BACT</name>
<proteinExistence type="predicted"/>
<evidence type="ECO:0000313" key="3">
    <source>
        <dbReference type="Proteomes" id="UP001165653"/>
    </source>
</evidence>
<protein>
    <recommendedName>
        <fullName evidence="4">Lipopolysaccharide export system protein LptC</fullName>
    </recommendedName>
</protein>
<dbReference type="RefSeq" id="WP_264516316.1">
    <property type="nucleotide sequence ID" value="NZ_JAPDDR010000018.1"/>
</dbReference>
<feature type="compositionally biased region" description="Basic and acidic residues" evidence="1">
    <location>
        <begin position="52"/>
        <end position="69"/>
    </location>
</feature>
<comment type="caution">
    <text evidence="2">The sequence shown here is derived from an EMBL/GenBank/DDBJ whole genome shotgun (WGS) entry which is preliminary data.</text>
</comment>
<feature type="region of interest" description="Disordered" evidence="1">
    <location>
        <begin position="214"/>
        <end position="235"/>
    </location>
</feature>
<accession>A0ABT3GA53</accession>
<sequence length="235" mass="24697">MTHRSPARTALIAMAILLLLGVAWLAWPNLRAGSDLVSKAGDEELSLPDGKASARDGSPRSASAREGEKDGTVKLRSLLELREGEMAVVEIPPENLKKLSISVGVSDPADVAGSRPGVLAHIRQEELESIFAGASEDTRVRGKLQMADGKLEWDGARLKVDGRILRGDSEATLMLNMSQEGRETMVTTFSVRASSLVILYSSSPDPEGLAILVGGAGGGGDDVSKGPGSERNPGE</sequence>
<evidence type="ECO:0008006" key="4">
    <source>
        <dbReference type="Google" id="ProtNLM"/>
    </source>
</evidence>
<dbReference type="Proteomes" id="UP001165653">
    <property type="component" value="Unassembled WGS sequence"/>
</dbReference>
<keyword evidence="3" id="KW-1185">Reference proteome</keyword>
<gene>
    <name evidence="2" type="ORF">OJ996_24285</name>
</gene>
<organism evidence="2 3">
    <name type="scientific">Luteolibacter rhizosphaerae</name>
    <dbReference type="NCBI Taxonomy" id="2989719"/>
    <lineage>
        <taxon>Bacteria</taxon>
        <taxon>Pseudomonadati</taxon>
        <taxon>Verrucomicrobiota</taxon>
        <taxon>Verrucomicrobiia</taxon>
        <taxon>Verrucomicrobiales</taxon>
        <taxon>Verrucomicrobiaceae</taxon>
        <taxon>Luteolibacter</taxon>
    </lineage>
</organism>
<evidence type="ECO:0000256" key="1">
    <source>
        <dbReference type="SAM" id="MobiDB-lite"/>
    </source>
</evidence>
<dbReference type="EMBL" id="JAPDDR010000018">
    <property type="protein sequence ID" value="MCW1916728.1"/>
    <property type="molecule type" value="Genomic_DNA"/>
</dbReference>
<evidence type="ECO:0000313" key="2">
    <source>
        <dbReference type="EMBL" id="MCW1916728.1"/>
    </source>
</evidence>